<comment type="caution">
    <text evidence="10">The sequence shown here is derived from an EMBL/GenBank/DDBJ whole genome shotgun (WGS) entry which is preliminary data.</text>
</comment>
<keyword evidence="3" id="KW-0808">Transferase</keyword>
<dbReference type="InterPro" id="IPR006638">
    <property type="entry name" value="Elp3/MiaA/NifB-like_rSAM"/>
</dbReference>
<evidence type="ECO:0000256" key="3">
    <source>
        <dbReference type="ARBA" id="ARBA00022679"/>
    </source>
</evidence>
<protein>
    <submittedName>
        <fullName evidence="10">B12-binding domain-containing radical SAM protein</fullName>
    </submittedName>
</protein>
<keyword evidence="7" id="KW-0411">Iron-sulfur</keyword>
<keyword evidence="5" id="KW-0479">Metal-binding</keyword>
<dbReference type="GO" id="GO:0051539">
    <property type="term" value="F:4 iron, 4 sulfur cluster binding"/>
    <property type="evidence" value="ECO:0007669"/>
    <property type="project" value="UniProtKB-KW"/>
</dbReference>
<reference evidence="10" key="1">
    <citation type="journal article" date="2020" name="mSystems">
        <title>Genome- and Community-Level Interaction Insights into Carbon Utilization and Element Cycling Functions of Hydrothermarchaeota in Hydrothermal Sediment.</title>
        <authorList>
            <person name="Zhou Z."/>
            <person name="Liu Y."/>
            <person name="Xu W."/>
            <person name="Pan J."/>
            <person name="Luo Z.H."/>
            <person name="Li M."/>
        </authorList>
    </citation>
    <scope>NUCLEOTIDE SEQUENCE [LARGE SCALE GENOMIC DNA]</scope>
    <source>
        <strain evidence="10">SpSt-1116</strain>
    </source>
</reference>
<feature type="domain" description="B12-binding" evidence="8">
    <location>
        <begin position="12"/>
        <end position="143"/>
    </location>
</feature>
<evidence type="ECO:0000256" key="1">
    <source>
        <dbReference type="ARBA" id="ARBA00001966"/>
    </source>
</evidence>
<dbReference type="AlphaFoldDB" id="A0A7J3ZJG3"/>
<dbReference type="InterPro" id="IPR051198">
    <property type="entry name" value="BchE-like"/>
</dbReference>
<feature type="domain" description="Radical SAM core" evidence="9">
    <location>
        <begin position="190"/>
        <end position="419"/>
    </location>
</feature>
<dbReference type="EMBL" id="DRZC01000026">
    <property type="protein sequence ID" value="HHQ80189.1"/>
    <property type="molecule type" value="Genomic_DNA"/>
</dbReference>
<evidence type="ECO:0000256" key="4">
    <source>
        <dbReference type="ARBA" id="ARBA00022691"/>
    </source>
</evidence>
<evidence type="ECO:0000256" key="5">
    <source>
        <dbReference type="ARBA" id="ARBA00022723"/>
    </source>
</evidence>
<evidence type="ECO:0000259" key="9">
    <source>
        <dbReference type="PROSITE" id="PS51918"/>
    </source>
</evidence>
<dbReference type="Gene3D" id="3.80.30.20">
    <property type="entry name" value="tm_1862 like domain"/>
    <property type="match status" value="1"/>
</dbReference>
<accession>A0A7J3ZJG3</accession>
<dbReference type="SMART" id="SM00729">
    <property type="entry name" value="Elp3"/>
    <property type="match status" value="1"/>
</dbReference>
<gene>
    <name evidence="10" type="ORF">ENM78_01815</name>
</gene>
<organism evidence="10">
    <name type="scientific">Fervidicoccus fontis</name>
    <dbReference type="NCBI Taxonomy" id="683846"/>
    <lineage>
        <taxon>Archaea</taxon>
        <taxon>Thermoproteota</taxon>
        <taxon>Thermoprotei</taxon>
        <taxon>Fervidicoccales</taxon>
        <taxon>Fervidicoccaceae</taxon>
        <taxon>Fervidicoccus</taxon>
    </lineage>
</organism>
<keyword evidence="6" id="KW-0408">Iron</keyword>
<evidence type="ECO:0000256" key="6">
    <source>
        <dbReference type="ARBA" id="ARBA00023004"/>
    </source>
</evidence>
<dbReference type="PANTHER" id="PTHR43409:SF7">
    <property type="entry name" value="BLL1977 PROTEIN"/>
    <property type="match status" value="1"/>
</dbReference>
<evidence type="ECO:0000313" key="10">
    <source>
        <dbReference type="EMBL" id="HHQ80189.1"/>
    </source>
</evidence>
<dbReference type="GO" id="GO:0031419">
    <property type="term" value="F:cobalamin binding"/>
    <property type="evidence" value="ECO:0007669"/>
    <property type="project" value="InterPro"/>
</dbReference>
<dbReference type="CDD" id="cd01335">
    <property type="entry name" value="Radical_SAM"/>
    <property type="match status" value="1"/>
</dbReference>
<dbReference type="InterPro" id="IPR036724">
    <property type="entry name" value="Cobalamin-bd_sf"/>
</dbReference>
<dbReference type="GO" id="GO:0005829">
    <property type="term" value="C:cytosol"/>
    <property type="evidence" value="ECO:0007669"/>
    <property type="project" value="TreeGrafter"/>
</dbReference>
<proteinExistence type="predicted"/>
<dbReference type="PROSITE" id="PS51918">
    <property type="entry name" value="RADICAL_SAM"/>
    <property type="match status" value="1"/>
</dbReference>
<evidence type="ECO:0000259" key="8">
    <source>
        <dbReference type="PROSITE" id="PS51332"/>
    </source>
</evidence>
<dbReference type="CDD" id="cd02068">
    <property type="entry name" value="radical_SAM_B12_BD"/>
    <property type="match status" value="1"/>
</dbReference>
<dbReference type="SFLD" id="SFLDS00029">
    <property type="entry name" value="Radical_SAM"/>
    <property type="match status" value="1"/>
</dbReference>
<dbReference type="PANTHER" id="PTHR43409">
    <property type="entry name" value="ANAEROBIC MAGNESIUM-PROTOPORPHYRIN IX MONOMETHYL ESTER CYCLASE-RELATED"/>
    <property type="match status" value="1"/>
</dbReference>
<dbReference type="SUPFAM" id="SSF52242">
    <property type="entry name" value="Cobalamin (vitamin B12)-binding domain"/>
    <property type="match status" value="1"/>
</dbReference>
<dbReference type="GO" id="GO:0003824">
    <property type="term" value="F:catalytic activity"/>
    <property type="evidence" value="ECO:0007669"/>
    <property type="project" value="InterPro"/>
</dbReference>
<dbReference type="Pfam" id="PF04055">
    <property type="entry name" value="Radical_SAM"/>
    <property type="match status" value="1"/>
</dbReference>
<comment type="cofactor">
    <cofactor evidence="1">
        <name>[4Fe-4S] cluster</name>
        <dbReference type="ChEBI" id="CHEBI:49883"/>
    </cofactor>
</comment>
<evidence type="ECO:0000256" key="7">
    <source>
        <dbReference type="ARBA" id="ARBA00023014"/>
    </source>
</evidence>
<dbReference type="Gene3D" id="3.40.50.280">
    <property type="entry name" value="Cobalamin-binding domain"/>
    <property type="match status" value="1"/>
</dbReference>
<dbReference type="SUPFAM" id="SSF102114">
    <property type="entry name" value="Radical SAM enzymes"/>
    <property type="match status" value="1"/>
</dbReference>
<dbReference type="SFLD" id="SFLDG01082">
    <property type="entry name" value="B12-binding_domain_containing"/>
    <property type="match status" value="1"/>
</dbReference>
<sequence length="539" mass="61269">MRIALVRVSPRRESKYTSTFGFITPPLGLACVAGAVRDIARVKVIDAEALKMSKDRLLKELEDLDPDIVGFSLNASTYHNAVVQVAQELKKRGAGATIVTGGHHASFTYPILLRQGVDYVVVGEGEQAFRDLVLEIENYGSPERVRGVAYACSESKFCYYHRELVENLDLLPLPAYDLLDRNLYRIEVFGENSRVAAVETARGCPYECEFCSVTMFWGRKWRFKSNERILRELEILKDLGYDWVMVVDDNFIVPSKLKEREQLLDEMKKRGLDRLNYIVQMRSDLIASNPKIVEKLRDAGIRMVFLGIESGDESVLKAMKKSLDTAASVRAVEILSESGILVHGGIVIGAPYERNENLKATFKLVDLLLERGLDGIQVAIYTPLPGTKAFYWALRTGRLLTLEWDYYDCLHPVLKTGLSPWRLLFESRMRPYIFFLKKWLKGRLDKLGRYSKPFAREAKRYILRNLPRYLLGFLTVPLRSIITPLTILARPPKLSEEDIGMLHEVYLRRRAFMLVRRSACEGGADPESVEAASTPSRAS</sequence>
<dbReference type="GO" id="GO:0046872">
    <property type="term" value="F:metal ion binding"/>
    <property type="evidence" value="ECO:0007669"/>
    <property type="project" value="UniProtKB-KW"/>
</dbReference>
<dbReference type="InterPro" id="IPR023404">
    <property type="entry name" value="rSAM_horseshoe"/>
</dbReference>
<dbReference type="InterPro" id="IPR006158">
    <property type="entry name" value="Cobalamin-bd"/>
</dbReference>
<keyword evidence="2" id="KW-0489">Methyltransferase</keyword>
<dbReference type="PROSITE" id="PS51332">
    <property type="entry name" value="B12_BINDING"/>
    <property type="match status" value="1"/>
</dbReference>
<dbReference type="SFLD" id="SFLDG01123">
    <property type="entry name" value="methyltransferase_(Class_B)"/>
    <property type="match status" value="1"/>
</dbReference>
<dbReference type="Pfam" id="PF02310">
    <property type="entry name" value="B12-binding"/>
    <property type="match status" value="1"/>
</dbReference>
<dbReference type="PROSITE" id="PS51257">
    <property type="entry name" value="PROKAR_LIPOPROTEIN"/>
    <property type="match status" value="1"/>
</dbReference>
<dbReference type="InterPro" id="IPR007197">
    <property type="entry name" value="rSAM"/>
</dbReference>
<keyword evidence="4" id="KW-0949">S-adenosyl-L-methionine</keyword>
<dbReference type="InterPro" id="IPR058240">
    <property type="entry name" value="rSAM_sf"/>
</dbReference>
<dbReference type="InterPro" id="IPR034466">
    <property type="entry name" value="Methyltransferase_Class_B"/>
</dbReference>
<name>A0A7J3ZJG3_9CREN</name>
<evidence type="ECO:0000256" key="2">
    <source>
        <dbReference type="ARBA" id="ARBA00022603"/>
    </source>
</evidence>